<dbReference type="AlphaFoldDB" id="A0A6N3CCQ0"/>
<dbReference type="EMBL" id="CACRTL010000029">
    <property type="protein sequence ID" value="VYU11707.1"/>
    <property type="molecule type" value="Genomic_DNA"/>
</dbReference>
<gene>
    <name evidence="1" type="ORF">CRLFYP8_02990</name>
</gene>
<sequence>MPNVKFEDNSMECISALDSAIAAFLEEAIGELETQAKRNTRVDTSQTKNSWSHVVDEGEHKAYVGNTLENSLWEEFGTGEYAINGDGRKTPWKYQDVHGKWHTTTGKKPSRALQKAFDSRKNAIIKQAERIMKEKMK</sequence>
<proteinExistence type="predicted"/>
<reference evidence="1" key="1">
    <citation type="submission" date="2019-11" db="EMBL/GenBank/DDBJ databases">
        <authorList>
            <person name="Feng L."/>
        </authorList>
    </citation>
    <scope>NUCLEOTIDE SEQUENCE</scope>
    <source>
        <strain evidence="1">CramosumLFYP8</strain>
    </source>
</reference>
<evidence type="ECO:0008006" key="2">
    <source>
        <dbReference type="Google" id="ProtNLM"/>
    </source>
</evidence>
<accession>A0A6N3CCQ0</accession>
<evidence type="ECO:0000313" key="1">
    <source>
        <dbReference type="EMBL" id="VYU11707.1"/>
    </source>
</evidence>
<protein>
    <recommendedName>
        <fullName evidence="2">HK97 gp10 family phage protein</fullName>
    </recommendedName>
</protein>
<name>A0A6N3CCQ0_9FIRM</name>
<organism evidence="1">
    <name type="scientific">Thomasclavelia ramosa</name>
    <dbReference type="NCBI Taxonomy" id="1547"/>
    <lineage>
        <taxon>Bacteria</taxon>
        <taxon>Bacillati</taxon>
        <taxon>Bacillota</taxon>
        <taxon>Erysipelotrichia</taxon>
        <taxon>Erysipelotrichales</taxon>
        <taxon>Coprobacillaceae</taxon>
        <taxon>Thomasclavelia</taxon>
    </lineage>
</organism>
<dbReference type="RefSeq" id="WP_422099968.1">
    <property type="nucleotide sequence ID" value="NZ_CACRTL010000029.1"/>
</dbReference>